<dbReference type="PANTHER" id="PTHR35450">
    <property type="entry name" value="REVERSE TRANSCRIPTASE DOMAIN-CONTAINING PROTEIN"/>
    <property type="match status" value="1"/>
</dbReference>
<evidence type="ECO:0000313" key="2">
    <source>
        <dbReference type="Proteomes" id="UP001295444"/>
    </source>
</evidence>
<keyword evidence="2" id="KW-1185">Reference proteome</keyword>
<dbReference type="Proteomes" id="UP001295444">
    <property type="component" value="Chromosome 03"/>
</dbReference>
<dbReference type="AlphaFoldDB" id="A0AAD1VYS6"/>
<proteinExistence type="predicted"/>
<dbReference type="EMBL" id="OW240914">
    <property type="protein sequence ID" value="CAH2278601.1"/>
    <property type="molecule type" value="Genomic_DNA"/>
</dbReference>
<name>A0AAD1VYS6_PELCU</name>
<reference evidence="1" key="1">
    <citation type="submission" date="2022-03" db="EMBL/GenBank/DDBJ databases">
        <authorList>
            <person name="Alioto T."/>
            <person name="Alioto T."/>
            <person name="Gomez Garrido J."/>
        </authorList>
    </citation>
    <scope>NUCLEOTIDE SEQUENCE</scope>
</reference>
<organism evidence="1 2">
    <name type="scientific">Pelobates cultripes</name>
    <name type="common">Western spadefoot toad</name>
    <dbReference type="NCBI Taxonomy" id="61616"/>
    <lineage>
        <taxon>Eukaryota</taxon>
        <taxon>Metazoa</taxon>
        <taxon>Chordata</taxon>
        <taxon>Craniata</taxon>
        <taxon>Vertebrata</taxon>
        <taxon>Euteleostomi</taxon>
        <taxon>Amphibia</taxon>
        <taxon>Batrachia</taxon>
        <taxon>Anura</taxon>
        <taxon>Pelobatoidea</taxon>
        <taxon>Pelobatidae</taxon>
        <taxon>Pelobates</taxon>
    </lineage>
</organism>
<sequence>MPDTTEDLEKEKVPWQYKSLHGVYHWQIVDVAHKIKSYQLLEKAELKDRTEALILTAQEQALCKRSIEVGVFHTRQDPRCKEAPATIQHLGAVCKMLAGTAYTEKHNQVTGIVYQIICTDYGLDLPNSIWEIPQRVVEIHTDKQELNNQPDIVVVDVAIPSDYNFRKKEHKKMDKYQGLKEEQERMWKVKAV</sequence>
<gene>
    <name evidence="1" type="ORF">PECUL_23A054723</name>
</gene>
<protein>
    <submittedName>
        <fullName evidence="1">Uncharacterized protein</fullName>
    </submittedName>
</protein>
<dbReference type="PANTHER" id="PTHR35450:SF2">
    <property type="entry name" value="REVERSE TRANSCRIPTASE DOMAIN-CONTAINING PROTEIN"/>
    <property type="match status" value="1"/>
</dbReference>
<evidence type="ECO:0000313" key="1">
    <source>
        <dbReference type="EMBL" id="CAH2278601.1"/>
    </source>
</evidence>
<accession>A0AAD1VYS6</accession>